<evidence type="ECO:0000313" key="4">
    <source>
        <dbReference type="Proteomes" id="UP000254938"/>
    </source>
</evidence>
<evidence type="ECO:0000313" key="1">
    <source>
        <dbReference type="EMBL" id="SQC43603.1"/>
    </source>
</evidence>
<protein>
    <submittedName>
        <fullName evidence="1">Uncharacterized protein</fullName>
    </submittedName>
</protein>
<evidence type="ECO:0000313" key="3">
    <source>
        <dbReference type="Proteomes" id="UP000251721"/>
    </source>
</evidence>
<dbReference type="Proteomes" id="UP000254938">
    <property type="component" value="Unassembled WGS sequence"/>
</dbReference>
<accession>A0A2X3F451</accession>
<sequence length="58" mass="6461">MAAQHIEHSGLQAGIQRRSGIDLLVLFDGRPLATHRNPPVDPLGLRQLPGKFRHLVCR</sequence>
<organism evidence="1 3">
    <name type="scientific">Klebsiella pneumoniae</name>
    <dbReference type="NCBI Taxonomy" id="573"/>
    <lineage>
        <taxon>Bacteria</taxon>
        <taxon>Pseudomonadati</taxon>
        <taxon>Pseudomonadota</taxon>
        <taxon>Gammaproteobacteria</taxon>
        <taxon>Enterobacterales</taxon>
        <taxon>Enterobacteriaceae</taxon>
        <taxon>Klebsiella/Raoultella group</taxon>
        <taxon>Klebsiella</taxon>
        <taxon>Klebsiella pneumoniae complex</taxon>
    </lineage>
</organism>
<evidence type="ECO:0000313" key="2">
    <source>
        <dbReference type="EMBL" id="STS81952.1"/>
    </source>
</evidence>
<dbReference type="AlphaFoldDB" id="A0A2X3F451"/>
<reference evidence="3 4" key="1">
    <citation type="submission" date="2018-06" db="EMBL/GenBank/DDBJ databases">
        <authorList>
            <consortium name="Pathogen Informatics"/>
            <person name="Doyle S."/>
        </authorList>
    </citation>
    <scope>NUCLEOTIDE SEQUENCE [LARGE SCALE GENOMIC DNA]</scope>
    <source>
        <strain evidence="1 3">NCTC13465</strain>
        <strain evidence="2 4">NCTC9140</strain>
    </source>
</reference>
<gene>
    <name evidence="1" type="ORF">NCTC13465_02087</name>
    <name evidence="2" type="ORF">NCTC9140_03696</name>
</gene>
<dbReference type="Proteomes" id="UP000251721">
    <property type="component" value="Unassembled WGS sequence"/>
</dbReference>
<dbReference type="EMBL" id="UGKQ01000007">
    <property type="protein sequence ID" value="STS81952.1"/>
    <property type="molecule type" value="Genomic_DNA"/>
</dbReference>
<proteinExistence type="predicted"/>
<name>A0A2X3F451_KLEPN</name>
<dbReference type="EMBL" id="UAWQ01000015">
    <property type="protein sequence ID" value="SQC43603.1"/>
    <property type="molecule type" value="Genomic_DNA"/>
</dbReference>